<evidence type="ECO:0000313" key="7">
    <source>
        <dbReference type="Proteomes" id="UP001172673"/>
    </source>
</evidence>
<dbReference type="SUPFAM" id="SSF103473">
    <property type="entry name" value="MFS general substrate transporter"/>
    <property type="match status" value="1"/>
</dbReference>
<dbReference type="PANTHER" id="PTHR11360:SF234">
    <property type="entry name" value="MFS-TYPE TRANSPORTER DBAD-RELATED"/>
    <property type="match status" value="1"/>
</dbReference>
<dbReference type="Gene3D" id="1.20.1250.20">
    <property type="entry name" value="MFS general substrate transporter like domains"/>
    <property type="match status" value="2"/>
</dbReference>
<feature type="transmembrane region" description="Helical" evidence="4">
    <location>
        <begin position="225"/>
        <end position="247"/>
    </location>
</feature>
<dbReference type="EMBL" id="JAPDRK010000020">
    <property type="protein sequence ID" value="KAJ9604056.1"/>
    <property type="molecule type" value="Genomic_DNA"/>
</dbReference>
<evidence type="ECO:0000256" key="2">
    <source>
        <dbReference type="ARBA" id="ARBA00006727"/>
    </source>
</evidence>
<evidence type="ECO:0000256" key="4">
    <source>
        <dbReference type="SAM" id="Phobius"/>
    </source>
</evidence>
<dbReference type="GO" id="GO:0016020">
    <property type="term" value="C:membrane"/>
    <property type="evidence" value="ECO:0007669"/>
    <property type="project" value="UniProtKB-SubCell"/>
</dbReference>
<dbReference type="PANTHER" id="PTHR11360">
    <property type="entry name" value="MONOCARBOXYLATE TRANSPORTER"/>
    <property type="match status" value="1"/>
</dbReference>
<feature type="transmembrane region" description="Helical" evidence="4">
    <location>
        <begin position="395"/>
        <end position="416"/>
    </location>
</feature>
<name>A0AA39CDA2_9EURO</name>
<dbReference type="InterPro" id="IPR020846">
    <property type="entry name" value="MFS_dom"/>
</dbReference>
<protein>
    <recommendedName>
        <fullName evidence="5">Major facilitator superfamily (MFS) profile domain-containing protein</fullName>
    </recommendedName>
</protein>
<feature type="transmembrane region" description="Helical" evidence="4">
    <location>
        <begin position="192"/>
        <end position="213"/>
    </location>
</feature>
<comment type="caution">
    <text evidence="6">The sequence shown here is derived from an EMBL/GenBank/DDBJ whole genome shotgun (WGS) entry which is preliminary data.</text>
</comment>
<feature type="transmembrane region" description="Helical" evidence="4">
    <location>
        <begin position="133"/>
        <end position="152"/>
    </location>
</feature>
<sequence length="458" mass="49278">MGAQLQNSHRNEAPSPIDPEKEQIPTPPSTTSREHVGQTQAQTEQQNKQNTPNAPPGPPPNGGLLAWLHVLAGFMLFFNTWGLLNTFAYFQIYYESGALFQQSSSNISWIGSIQAFLVTLVGLLSGPVFDRGYLRTLLATGSFCIVFGLMMLSISKTYWQVLLAQGFCVGFGAGCLYVPCVSILPTYFSTRIGLALGLAVSGSSLGGVLYPVILYRLVDHIGFGWSVRVVAFIAFGTLLVPIAVMRLRVRPQRPRSLIDWPTFKDAPFMAFAISTLLSFIGLTTVLFYIPYYAQNRHILGSRMSFYTVAIFNASSCFGRTIPNILSDKVGPFNVLAPCTIITGVLLFCFIPVRHAAAMIVLTVLSGFFSGVLIALPPICFAALTPNKSIMGTRAGMGFAIVGFGLLIGGPGAGGVLGSKEPLNWSGLWAFGGATTCVAGVVYVLLRVYRSGLKVAVKA</sequence>
<keyword evidence="4" id="KW-1133">Transmembrane helix</keyword>
<feature type="transmembrane region" description="Helical" evidence="4">
    <location>
        <begin position="358"/>
        <end position="383"/>
    </location>
</feature>
<evidence type="ECO:0000256" key="1">
    <source>
        <dbReference type="ARBA" id="ARBA00004141"/>
    </source>
</evidence>
<evidence type="ECO:0000313" key="6">
    <source>
        <dbReference type="EMBL" id="KAJ9604056.1"/>
    </source>
</evidence>
<dbReference type="InterPro" id="IPR011701">
    <property type="entry name" value="MFS"/>
</dbReference>
<feature type="compositionally biased region" description="Low complexity" evidence="3">
    <location>
        <begin position="38"/>
        <end position="52"/>
    </location>
</feature>
<comment type="subcellular location">
    <subcellularLocation>
        <location evidence="1">Membrane</location>
        <topology evidence="1">Multi-pass membrane protein</topology>
    </subcellularLocation>
</comment>
<evidence type="ECO:0000256" key="3">
    <source>
        <dbReference type="SAM" id="MobiDB-lite"/>
    </source>
</evidence>
<dbReference type="GO" id="GO:0022857">
    <property type="term" value="F:transmembrane transporter activity"/>
    <property type="evidence" value="ECO:0007669"/>
    <property type="project" value="InterPro"/>
</dbReference>
<dbReference type="Pfam" id="PF07690">
    <property type="entry name" value="MFS_1"/>
    <property type="match status" value="1"/>
</dbReference>
<proteinExistence type="inferred from homology"/>
<organism evidence="6 7">
    <name type="scientific">Cladophialophora chaetospira</name>
    <dbReference type="NCBI Taxonomy" id="386627"/>
    <lineage>
        <taxon>Eukaryota</taxon>
        <taxon>Fungi</taxon>
        <taxon>Dikarya</taxon>
        <taxon>Ascomycota</taxon>
        <taxon>Pezizomycotina</taxon>
        <taxon>Eurotiomycetes</taxon>
        <taxon>Chaetothyriomycetidae</taxon>
        <taxon>Chaetothyriales</taxon>
        <taxon>Herpotrichiellaceae</taxon>
        <taxon>Cladophialophora</taxon>
    </lineage>
</organism>
<feature type="transmembrane region" description="Helical" evidence="4">
    <location>
        <begin position="334"/>
        <end position="352"/>
    </location>
</feature>
<feature type="transmembrane region" description="Helical" evidence="4">
    <location>
        <begin position="268"/>
        <end position="291"/>
    </location>
</feature>
<keyword evidence="4" id="KW-0812">Transmembrane</keyword>
<dbReference type="Proteomes" id="UP001172673">
    <property type="component" value="Unassembled WGS sequence"/>
</dbReference>
<comment type="similarity">
    <text evidence="2">Belongs to the major facilitator superfamily. Monocarboxylate porter (TC 2.A.1.13) family.</text>
</comment>
<dbReference type="InterPro" id="IPR036259">
    <property type="entry name" value="MFS_trans_sf"/>
</dbReference>
<feature type="transmembrane region" description="Helical" evidence="4">
    <location>
        <begin position="64"/>
        <end position="87"/>
    </location>
</feature>
<evidence type="ECO:0000259" key="5">
    <source>
        <dbReference type="PROSITE" id="PS50850"/>
    </source>
</evidence>
<feature type="domain" description="Major facilitator superfamily (MFS) profile" evidence="5">
    <location>
        <begin position="65"/>
        <end position="449"/>
    </location>
</feature>
<gene>
    <name evidence="6" type="ORF">H2200_011579</name>
</gene>
<accession>A0AA39CDA2</accession>
<dbReference type="AlphaFoldDB" id="A0AA39CDA2"/>
<feature type="transmembrane region" description="Helical" evidence="4">
    <location>
        <begin position="303"/>
        <end position="322"/>
    </location>
</feature>
<dbReference type="PROSITE" id="PS50850">
    <property type="entry name" value="MFS"/>
    <property type="match status" value="1"/>
</dbReference>
<feature type="transmembrane region" description="Helical" evidence="4">
    <location>
        <begin position="428"/>
        <end position="448"/>
    </location>
</feature>
<feature type="region of interest" description="Disordered" evidence="3">
    <location>
        <begin position="1"/>
        <end position="59"/>
    </location>
</feature>
<keyword evidence="4" id="KW-0472">Membrane</keyword>
<feature type="transmembrane region" description="Helical" evidence="4">
    <location>
        <begin position="107"/>
        <end position="126"/>
    </location>
</feature>
<dbReference type="InterPro" id="IPR050327">
    <property type="entry name" value="Proton-linked_MCT"/>
</dbReference>
<keyword evidence="7" id="KW-1185">Reference proteome</keyword>
<feature type="transmembrane region" description="Helical" evidence="4">
    <location>
        <begin position="158"/>
        <end position="180"/>
    </location>
</feature>
<reference evidence="6" key="1">
    <citation type="submission" date="2022-10" db="EMBL/GenBank/DDBJ databases">
        <title>Culturing micro-colonial fungi from biological soil crusts in the Mojave desert and describing Neophaeococcomyces mojavensis, and introducing the new genera and species Taxawa tesnikishii.</title>
        <authorList>
            <person name="Kurbessoian T."/>
            <person name="Stajich J.E."/>
        </authorList>
    </citation>
    <scope>NUCLEOTIDE SEQUENCE</scope>
    <source>
        <strain evidence="6">TK_41</strain>
    </source>
</reference>